<dbReference type="STRING" id="583345.Mmol_2021"/>
<dbReference type="PANTHER" id="PTHR38038">
    <property type="entry name" value="PENICILLIN-BINDING PROTEIN ACTIVATOR LPOA"/>
    <property type="match status" value="1"/>
</dbReference>
<name>C6WYK4_METML</name>
<gene>
    <name evidence="3" type="ordered locus">Mmol_2021</name>
</gene>
<sequence length="541" mass="57998">MTNNLINIILATCLLFSSLNLAAEQISPLNSKAEAQLLAGEACLKQTNTACAMAALAKIPSGSPYAKLLQGEIAFNNQAIDQALQLLLPLQTEPQLSTAAKISLHQYLAKTFAQLQDPEQTLIHLLQVDLALSAAPSSSQQNTATANQAQIWDLLSKLDQSELLAMRGNNTDDNFQGWVDLALAARNQDSSSSLKNWQTNYPDHAAATLASNLQLPNANQNSPQAPKLTSADAIVIRYTPISDGDHAKADAFKAGLSAALAHFGLENTILMEPSSSNNTDAQEQNLAADNTATSKLDSPYAISLDFDQTTDAALQQQTDSQTLTLGLDLNAEALQLAKFALKNAIHHVAILTTESAASAAMLSSFNSAWQQAFNLTAEHNSFNVITLPQNIAPHDASLLDIQTKINAKAHDMVILALPAADTRAIKPYLNAGTPTLAFSNIHEASSDPTLNSVRFVEIPFLLPSNTQFNAYQSAAATLTSNDLLRWYALGVDALSILATRQQASEKEVLLNGLSGAISIKHSSITRQPMMARFTYEGISQE</sequence>
<evidence type="ECO:0000256" key="2">
    <source>
        <dbReference type="SAM" id="SignalP"/>
    </source>
</evidence>
<reference evidence="3 4" key="2">
    <citation type="journal article" date="2011" name="J. Bacteriol.">
        <title>Genomes of three methylotrophs from a single niche uncover genetic and metabolic divergence of Methylophilaceae.</title>
        <authorList>
            <person name="Lapidus A."/>
            <person name="Clum A."/>
            <person name="Labutti K."/>
            <person name="Kaluzhnaya M.G."/>
            <person name="Lim S."/>
            <person name="Beck D.A."/>
            <person name="Glavina Del Rio T."/>
            <person name="Nolan M."/>
            <person name="Mavromatis K."/>
            <person name="Huntemann M."/>
            <person name="Lucas S."/>
            <person name="Lidstrom M.E."/>
            <person name="Ivanova N."/>
            <person name="Chistoserdova L."/>
        </authorList>
    </citation>
    <scope>NUCLEOTIDE SEQUENCE [LARGE SCALE GENOMIC DNA]</scope>
    <source>
        <strain evidence="4">JLW8 / ATCC BAA-1282 / DSM 17540</strain>
    </source>
</reference>
<dbReference type="InterPro" id="IPR007443">
    <property type="entry name" value="LpoA"/>
</dbReference>
<evidence type="ECO:0000256" key="1">
    <source>
        <dbReference type="ARBA" id="ARBA00023136"/>
    </source>
</evidence>
<dbReference type="HOGENOM" id="CLU_026091_2_0_4"/>
<dbReference type="GO" id="GO:0009252">
    <property type="term" value="P:peptidoglycan biosynthetic process"/>
    <property type="evidence" value="ECO:0007669"/>
    <property type="project" value="TreeGrafter"/>
</dbReference>
<organism evidence="3 4">
    <name type="scientific">Methylotenera mobilis (strain JLW8 / ATCC BAA-1282 / DSM 17540)</name>
    <dbReference type="NCBI Taxonomy" id="583345"/>
    <lineage>
        <taxon>Bacteria</taxon>
        <taxon>Pseudomonadati</taxon>
        <taxon>Pseudomonadota</taxon>
        <taxon>Betaproteobacteria</taxon>
        <taxon>Nitrosomonadales</taxon>
        <taxon>Methylophilaceae</taxon>
        <taxon>Methylotenera</taxon>
    </lineage>
</organism>
<dbReference type="InterPro" id="IPR028082">
    <property type="entry name" value="Peripla_BP_I"/>
</dbReference>
<reference evidence="4" key="1">
    <citation type="submission" date="2009-07" db="EMBL/GenBank/DDBJ databases">
        <title>Complete sequence of Methylotenera mobilis JLW8.</title>
        <authorList>
            <consortium name="US DOE Joint Genome Institute"/>
            <person name="Lucas S."/>
            <person name="Copeland A."/>
            <person name="Lapidus A."/>
            <person name="Glavina del Rio T."/>
            <person name="Tice H."/>
            <person name="Bruce D."/>
            <person name="Goodwin L."/>
            <person name="Pitluck S."/>
            <person name="LaButti K.M."/>
            <person name="Clum A."/>
            <person name="Larimer F."/>
            <person name="Land M."/>
            <person name="Hauser L."/>
            <person name="Kyrpides N."/>
            <person name="Mikhailova N."/>
            <person name="Kayluzhnaya M."/>
            <person name="Chistoserdova L."/>
        </authorList>
    </citation>
    <scope>NUCLEOTIDE SEQUENCE [LARGE SCALE GENOMIC DNA]</scope>
    <source>
        <strain evidence="4">JLW8 / ATCC BAA-1282 / DSM 17540</strain>
    </source>
</reference>
<feature type="chain" id="PRO_5002973370" evidence="2">
    <location>
        <begin position="23"/>
        <end position="541"/>
    </location>
</feature>
<proteinExistence type="predicted"/>
<dbReference type="RefSeq" id="WP_015832958.1">
    <property type="nucleotide sequence ID" value="NC_012968.1"/>
</dbReference>
<keyword evidence="1" id="KW-0472">Membrane</keyword>
<dbReference type="KEGG" id="mmb:Mmol_2021"/>
<dbReference type="EMBL" id="CP001672">
    <property type="protein sequence ID" value="ACT48923.1"/>
    <property type="molecule type" value="Genomic_DNA"/>
</dbReference>
<dbReference type="Gene3D" id="1.25.40.650">
    <property type="match status" value="1"/>
</dbReference>
<keyword evidence="3" id="KW-0449">Lipoprotein</keyword>
<dbReference type="OrthoDB" id="9152130at2"/>
<dbReference type="SUPFAM" id="SSF53822">
    <property type="entry name" value="Periplasmic binding protein-like I"/>
    <property type="match status" value="1"/>
</dbReference>
<feature type="signal peptide" evidence="2">
    <location>
        <begin position="1"/>
        <end position="22"/>
    </location>
</feature>
<protein>
    <submittedName>
        <fullName evidence="3">Putative lipoprotein-like protein</fullName>
    </submittedName>
</protein>
<dbReference type="Pfam" id="PF04348">
    <property type="entry name" value="LppC"/>
    <property type="match status" value="2"/>
</dbReference>
<keyword evidence="2" id="KW-0732">Signal</keyword>
<evidence type="ECO:0000313" key="4">
    <source>
        <dbReference type="Proteomes" id="UP000002742"/>
    </source>
</evidence>
<dbReference type="Proteomes" id="UP000002742">
    <property type="component" value="Chromosome"/>
</dbReference>
<dbReference type="PANTHER" id="PTHR38038:SF1">
    <property type="entry name" value="PENICILLIN-BINDING PROTEIN ACTIVATOR LPOA"/>
    <property type="match status" value="1"/>
</dbReference>
<dbReference type="GO" id="GO:0030234">
    <property type="term" value="F:enzyme regulator activity"/>
    <property type="evidence" value="ECO:0007669"/>
    <property type="project" value="TreeGrafter"/>
</dbReference>
<dbReference type="AlphaFoldDB" id="C6WYK4"/>
<accession>C6WYK4</accession>
<dbReference type="Gene3D" id="3.40.50.2300">
    <property type="match status" value="1"/>
</dbReference>
<keyword evidence="4" id="KW-1185">Reference proteome</keyword>
<dbReference type="GO" id="GO:0031241">
    <property type="term" value="C:periplasmic side of cell outer membrane"/>
    <property type="evidence" value="ECO:0007669"/>
    <property type="project" value="TreeGrafter"/>
</dbReference>
<dbReference type="eggNOG" id="COG3107">
    <property type="taxonomic scope" value="Bacteria"/>
</dbReference>
<evidence type="ECO:0000313" key="3">
    <source>
        <dbReference type="EMBL" id="ACT48923.1"/>
    </source>
</evidence>